<organism evidence="9 10">
    <name type="scientific">Laticauda laticaudata</name>
    <name type="common">Blue-ringed sea krait</name>
    <name type="synonym">Blue-lipped sea krait</name>
    <dbReference type="NCBI Taxonomy" id="8630"/>
    <lineage>
        <taxon>Eukaryota</taxon>
        <taxon>Metazoa</taxon>
        <taxon>Chordata</taxon>
        <taxon>Craniata</taxon>
        <taxon>Vertebrata</taxon>
        <taxon>Euteleostomi</taxon>
        <taxon>Lepidosauria</taxon>
        <taxon>Squamata</taxon>
        <taxon>Bifurcata</taxon>
        <taxon>Unidentata</taxon>
        <taxon>Episquamata</taxon>
        <taxon>Toxicofera</taxon>
        <taxon>Serpentes</taxon>
        <taxon>Colubroidea</taxon>
        <taxon>Elapidae</taxon>
        <taxon>Laticaudinae</taxon>
        <taxon>Laticauda</taxon>
    </lineage>
</organism>
<reference evidence="9" key="1">
    <citation type="submission" date="2025-08" db="UniProtKB">
        <authorList>
            <consortium name="Ensembl"/>
        </authorList>
    </citation>
    <scope>IDENTIFICATION</scope>
</reference>
<dbReference type="Pfam" id="PF07686">
    <property type="entry name" value="V-set"/>
    <property type="match status" value="1"/>
</dbReference>
<evidence type="ECO:0000256" key="7">
    <source>
        <dbReference type="ARBA" id="ARBA00038361"/>
    </source>
</evidence>
<dbReference type="Pfam" id="PF07679">
    <property type="entry name" value="I-set"/>
    <property type="match status" value="1"/>
</dbReference>
<dbReference type="PANTHER" id="PTHR12035">
    <property type="entry name" value="SIALIC ACID BINDING IMMUNOGLOBULIN-LIKE LECTIN"/>
    <property type="match status" value="1"/>
</dbReference>
<proteinExistence type="inferred from homology"/>
<dbReference type="SMART" id="SM00409">
    <property type="entry name" value="IG"/>
    <property type="match status" value="2"/>
</dbReference>
<accession>A0A8C5WTG1</accession>
<reference evidence="9" key="2">
    <citation type="submission" date="2025-09" db="UniProtKB">
        <authorList>
            <consortium name="Ensembl"/>
        </authorList>
    </citation>
    <scope>IDENTIFICATION</scope>
</reference>
<dbReference type="GO" id="GO:0005886">
    <property type="term" value="C:plasma membrane"/>
    <property type="evidence" value="ECO:0007669"/>
    <property type="project" value="TreeGrafter"/>
</dbReference>
<sequence>SFNLLSLPLWWRRSGLEYTITTSPSVSVQRGFAVYIPCHSSCSPSSHENCLPVATNSQKQRVEHSAKDRFYLLGDPWKGNCSLVIRDARIEDEGQYYLRIEGKSQLKFSFYPLNGYISPKVYGAGLMEWDNCPRPHCYGHFIAPTPIPADPPWSCHPGEVSATKWPWPIVLDSCEEEYRIHTVWILLFHGNDGCFTLVSGCSKELASDSELTAQEGDSLEVFCKADSNPPAATSWVKGDSPLQKPLDNQLRLTNLTVADEGVYVCKATNMFGDTQRTFQLSVTCESPQKNTTCSYHDNGFLCVCTLHAKPPPQIEWEVDGDRITEERTRRGNLTVQARVQKNEVISTLKWTGSLDRAHNIICTGNNSYGIQSIQFLLDAKQRPTSESSIAVLQKQDIKGEYWSPGGRVVPTAECWRELAWSLLLIAATGSAEPSRTRRIPPLV</sequence>
<evidence type="ECO:0000313" key="9">
    <source>
        <dbReference type="Ensembl" id="ENSLLTP00000012525.1"/>
    </source>
</evidence>
<keyword evidence="10" id="KW-1185">Reference proteome</keyword>
<dbReference type="Ensembl" id="ENSLLTT00000013011.1">
    <property type="protein sequence ID" value="ENSLLTP00000012525.1"/>
    <property type="gene ID" value="ENSLLTG00000009571.1"/>
</dbReference>
<evidence type="ECO:0000256" key="5">
    <source>
        <dbReference type="ARBA" id="ARBA00022989"/>
    </source>
</evidence>
<dbReference type="InterPro" id="IPR003598">
    <property type="entry name" value="Ig_sub2"/>
</dbReference>
<keyword evidence="2" id="KW-0812">Transmembrane</keyword>
<keyword evidence="4" id="KW-0130">Cell adhesion</keyword>
<protein>
    <recommendedName>
        <fullName evidence="8">Ig-like domain-containing protein</fullName>
    </recommendedName>
</protein>
<dbReference type="GeneTree" id="ENSGT00990000210469"/>
<dbReference type="InterPro" id="IPR007110">
    <property type="entry name" value="Ig-like_dom"/>
</dbReference>
<evidence type="ECO:0000256" key="2">
    <source>
        <dbReference type="ARBA" id="ARBA00022692"/>
    </source>
</evidence>
<dbReference type="GO" id="GO:0030246">
    <property type="term" value="F:carbohydrate binding"/>
    <property type="evidence" value="ECO:0007669"/>
    <property type="project" value="UniProtKB-KW"/>
</dbReference>
<dbReference type="InterPro" id="IPR013783">
    <property type="entry name" value="Ig-like_fold"/>
</dbReference>
<evidence type="ECO:0000313" key="10">
    <source>
        <dbReference type="Proteomes" id="UP000694406"/>
    </source>
</evidence>
<evidence type="ECO:0000256" key="6">
    <source>
        <dbReference type="ARBA" id="ARBA00023136"/>
    </source>
</evidence>
<dbReference type="InterPro" id="IPR003599">
    <property type="entry name" value="Ig_sub"/>
</dbReference>
<comment type="similarity">
    <text evidence="7">Belongs to the immunoglobulin superfamily. SIGLEC (sialic acid binding Ig-like lectin) family.</text>
</comment>
<dbReference type="PROSITE" id="PS50835">
    <property type="entry name" value="IG_LIKE"/>
    <property type="match status" value="1"/>
</dbReference>
<dbReference type="InterPro" id="IPR013098">
    <property type="entry name" value="Ig_I-set"/>
</dbReference>
<keyword evidence="5" id="KW-1133">Transmembrane helix</keyword>
<dbReference type="Gene3D" id="2.60.40.10">
    <property type="entry name" value="Immunoglobulins"/>
    <property type="match status" value="3"/>
</dbReference>
<dbReference type="SUPFAM" id="SSF48726">
    <property type="entry name" value="Immunoglobulin"/>
    <property type="match status" value="2"/>
</dbReference>
<dbReference type="GO" id="GO:0033691">
    <property type="term" value="F:sialic acid binding"/>
    <property type="evidence" value="ECO:0007669"/>
    <property type="project" value="TreeGrafter"/>
</dbReference>
<dbReference type="InterPro" id="IPR013106">
    <property type="entry name" value="Ig_V-set"/>
</dbReference>
<dbReference type="AlphaFoldDB" id="A0A8C5WTG1"/>
<dbReference type="GO" id="GO:0007155">
    <property type="term" value="P:cell adhesion"/>
    <property type="evidence" value="ECO:0007669"/>
    <property type="project" value="UniProtKB-KW"/>
</dbReference>
<dbReference type="PANTHER" id="PTHR12035:SF125">
    <property type="entry name" value="SIALIC ACID-BINDING IG-LIKE LECTIN 5"/>
    <property type="match status" value="1"/>
</dbReference>
<evidence type="ECO:0000256" key="4">
    <source>
        <dbReference type="ARBA" id="ARBA00022889"/>
    </source>
</evidence>
<name>A0A8C5WTG1_LATLA</name>
<evidence type="ECO:0000256" key="3">
    <source>
        <dbReference type="ARBA" id="ARBA00022734"/>
    </source>
</evidence>
<evidence type="ECO:0000256" key="1">
    <source>
        <dbReference type="ARBA" id="ARBA00004479"/>
    </source>
</evidence>
<feature type="domain" description="Ig-like" evidence="8">
    <location>
        <begin position="202"/>
        <end position="283"/>
    </location>
</feature>
<dbReference type="Proteomes" id="UP000694406">
    <property type="component" value="Unplaced"/>
</dbReference>
<comment type="subcellular location">
    <subcellularLocation>
        <location evidence="1">Membrane</location>
        <topology evidence="1">Single-pass type I membrane protein</topology>
    </subcellularLocation>
</comment>
<keyword evidence="3" id="KW-0430">Lectin</keyword>
<dbReference type="InterPro" id="IPR051036">
    <property type="entry name" value="SIGLEC"/>
</dbReference>
<keyword evidence="6" id="KW-0472">Membrane</keyword>
<dbReference type="SMART" id="SM00408">
    <property type="entry name" value="IGc2"/>
    <property type="match status" value="1"/>
</dbReference>
<evidence type="ECO:0000259" key="8">
    <source>
        <dbReference type="PROSITE" id="PS50835"/>
    </source>
</evidence>
<dbReference type="InterPro" id="IPR036179">
    <property type="entry name" value="Ig-like_dom_sf"/>
</dbReference>